<dbReference type="AlphaFoldDB" id="A0A2X3W0Y4"/>
<dbReference type="KEGG" id="sfer:NCTC12278_01509"/>
<protein>
    <submittedName>
        <fullName evidence="2">Signal peptide</fullName>
    </submittedName>
</protein>
<reference evidence="2 3" key="1">
    <citation type="submission" date="2018-06" db="EMBL/GenBank/DDBJ databases">
        <authorList>
            <consortium name="Pathogen Informatics"/>
            <person name="Doyle S."/>
        </authorList>
    </citation>
    <scope>NUCLEOTIDE SEQUENCE [LARGE SCALE GENOMIC DNA]</scope>
    <source>
        <strain evidence="2 3">NCTC12278</strain>
    </source>
</reference>
<keyword evidence="3" id="KW-1185">Reference proteome</keyword>
<dbReference type="Proteomes" id="UP000249495">
    <property type="component" value="Chromosome 1"/>
</dbReference>
<feature type="domain" description="DUF4097" evidence="1">
    <location>
        <begin position="53"/>
        <end position="269"/>
    </location>
</feature>
<accession>A0A2X3W0Y4</accession>
<name>A0A2X3W0Y4_9STRE</name>
<dbReference type="RefSeq" id="WP_018030354.1">
    <property type="nucleotide sequence ID" value="NZ_LS483343.1"/>
</dbReference>
<evidence type="ECO:0000313" key="2">
    <source>
        <dbReference type="EMBL" id="SQF40929.1"/>
    </source>
</evidence>
<proteinExistence type="predicted"/>
<gene>
    <name evidence="2" type="ORF">NCTC12278_01509</name>
</gene>
<dbReference type="Pfam" id="PF13349">
    <property type="entry name" value="DUF4097"/>
    <property type="match status" value="1"/>
</dbReference>
<evidence type="ECO:0000259" key="1">
    <source>
        <dbReference type="Pfam" id="PF13349"/>
    </source>
</evidence>
<evidence type="ECO:0000313" key="3">
    <source>
        <dbReference type="Proteomes" id="UP000249495"/>
    </source>
</evidence>
<dbReference type="InterPro" id="IPR025164">
    <property type="entry name" value="Toastrack_DUF4097"/>
</dbReference>
<organism evidence="2 3">
    <name type="scientific">Streptococcus ferus</name>
    <dbReference type="NCBI Taxonomy" id="1345"/>
    <lineage>
        <taxon>Bacteria</taxon>
        <taxon>Bacillati</taxon>
        <taxon>Bacillota</taxon>
        <taxon>Bacilli</taxon>
        <taxon>Lactobacillales</taxon>
        <taxon>Streptococcaceae</taxon>
        <taxon>Streptococcus</taxon>
    </lineage>
</organism>
<sequence>MKKSHRILLISALGCALMGSLLIGFGISAGGVRGIRSLNGKVERKEVPLDRVTSLTIKAEMKDIQIRRTADKQASLIYYKKEKESFSHDLSDGKLTINQTNNSDVIGFKITTFFGWLQNHEADKLVINLPKDTSLKDVAIDADAGNLTLENQSISTFHLEQDLGDVTIKNSLLSNANIKVDSGNLNLDNLQIDSGKIDTNLGDLSATNLTINKALAVNTDMGNTAIALSPKSKAETSVTATVDLGDKKISSDLIQGKTGKSQLTIEGDTGDIEVN</sequence>
<dbReference type="EMBL" id="LS483343">
    <property type="protein sequence ID" value="SQF40929.1"/>
    <property type="molecule type" value="Genomic_DNA"/>
</dbReference>
<dbReference type="STRING" id="1123303.GCA_000372425_01025"/>